<evidence type="ECO:0000313" key="2">
    <source>
        <dbReference type="Proteomes" id="UP000219167"/>
    </source>
</evidence>
<organism evidence="1 2">
    <name type="scientific">Rhizobium subbaraonis</name>
    <dbReference type="NCBI Taxonomy" id="908946"/>
    <lineage>
        <taxon>Bacteria</taxon>
        <taxon>Pseudomonadati</taxon>
        <taxon>Pseudomonadota</taxon>
        <taxon>Alphaproteobacteria</taxon>
        <taxon>Hyphomicrobiales</taxon>
        <taxon>Rhizobiaceae</taxon>
        <taxon>Rhizobium/Agrobacterium group</taxon>
        <taxon>Rhizobium</taxon>
    </lineage>
</organism>
<keyword evidence="2" id="KW-1185">Reference proteome</keyword>
<gene>
    <name evidence="1" type="ORF">SAMN05892877_11668</name>
</gene>
<accession>A0A285UUI1</accession>
<sequence>MSTNVGLDIDRGRPLPAIGTTEAKLQQRKLDALRRGVHRIQDHSEMPFGIHLVGIGGAGCRVIEEFLNTAPENLLDKPGSRFTALAIDVGDDDLLKVRTSATRFPEERTQVETVALDMASSEELQEVVGKYADFLKLEYPMYHPNPGSTSWLPSGKSIRAEDGSMTRAGSKALYGQAYYDADRPMQKALKRFVASVEKTGGNSIVCIVFGLAGGTGSGIAMDLARHLSSVQFGRRVLVTGLGIAPHPDEVTPDKLTRLHAVFSELDVLCDETKNAGITLSCGDLFKNPFTAGFMIIPQPANVSVSEAREEVSKRLAKLLFERRGANVWEALRLLNWVAAPSTQHSAARTPWGSRWIHMIGSAPDGNGSSNRDLRKDLGLLEDYQPEFLELRASGTIDESERKAWTEALDAAFSPEAPTCATDGGSPGIVQYLLPRLALKDLSVFEAARNAYDEADLLHRQSEHALLLDQGILLCEPSTAIEGMAGASLGGGSQWIAVPRDQLRGRYE</sequence>
<dbReference type="Proteomes" id="UP000219167">
    <property type="component" value="Unassembled WGS sequence"/>
</dbReference>
<proteinExistence type="predicted"/>
<name>A0A285UUI1_9HYPH</name>
<dbReference type="Pfam" id="PF13809">
    <property type="entry name" value="Tubulin_2"/>
    <property type="match status" value="1"/>
</dbReference>
<dbReference type="InterPro" id="IPR025904">
    <property type="entry name" value="Tubulin-like"/>
</dbReference>
<reference evidence="1 2" key="1">
    <citation type="submission" date="2017-08" db="EMBL/GenBank/DDBJ databases">
        <authorList>
            <person name="de Groot N.N."/>
        </authorList>
    </citation>
    <scope>NUCLEOTIDE SEQUENCE [LARGE SCALE GENOMIC DNA]</scope>
    <source>
        <strain evidence="1 2">JC85</strain>
    </source>
</reference>
<protein>
    <submittedName>
        <fullName evidence="1">Tubulin-like protein</fullName>
    </submittedName>
</protein>
<dbReference type="EMBL" id="OBQD01000016">
    <property type="protein sequence ID" value="SOC45544.1"/>
    <property type="molecule type" value="Genomic_DNA"/>
</dbReference>
<dbReference type="SUPFAM" id="SSF52490">
    <property type="entry name" value="Tubulin nucleotide-binding domain-like"/>
    <property type="match status" value="1"/>
</dbReference>
<dbReference type="RefSeq" id="WP_052821334.1">
    <property type="nucleotide sequence ID" value="NZ_OBQD01000016.1"/>
</dbReference>
<dbReference type="AlphaFoldDB" id="A0A285UUI1"/>
<evidence type="ECO:0000313" key="1">
    <source>
        <dbReference type="EMBL" id="SOC45544.1"/>
    </source>
</evidence>
<dbReference type="Gene3D" id="3.40.50.1440">
    <property type="entry name" value="Tubulin/FtsZ, GTPase domain"/>
    <property type="match status" value="1"/>
</dbReference>
<dbReference type="InterPro" id="IPR036525">
    <property type="entry name" value="Tubulin/FtsZ_GTPase_sf"/>
</dbReference>